<dbReference type="HOGENOM" id="CLU_1672783_0_0_1"/>
<organism evidence="1 2">
    <name type="scientific">Globisporangium ultimum (strain ATCC 200006 / CBS 805.95 / DAOM BR144)</name>
    <name type="common">Pythium ultimum</name>
    <dbReference type="NCBI Taxonomy" id="431595"/>
    <lineage>
        <taxon>Eukaryota</taxon>
        <taxon>Sar</taxon>
        <taxon>Stramenopiles</taxon>
        <taxon>Oomycota</taxon>
        <taxon>Peronosporomycetes</taxon>
        <taxon>Pythiales</taxon>
        <taxon>Pythiaceae</taxon>
        <taxon>Globisporangium</taxon>
    </lineage>
</organism>
<dbReference type="VEuPathDB" id="FungiDB:PYU1_G007009"/>
<protein>
    <recommendedName>
        <fullName evidence="3">Aminoglycoside phosphotransferase domain-containing protein</fullName>
    </recommendedName>
</protein>
<accession>K3WPY2</accession>
<reference evidence="2" key="1">
    <citation type="journal article" date="2010" name="Genome Biol.">
        <title>Genome sequence of the necrotrophic plant pathogen Pythium ultimum reveals original pathogenicity mechanisms and effector repertoire.</title>
        <authorList>
            <person name="Levesque C.A."/>
            <person name="Brouwer H."/>
            <person name="Cano L."/>
            <person name="Hamilton J.P."/>
            <person name="Holt C."/>
            <person name="Huitema E."/>
            <person name="Raffaele S."/>
            <person name="Robideau G.P."/>
            <person name="Thines M."/>
            <person name="Win J."/>
            <person name="Zerillo M.M."/>
            <person name="Beakes G.W."/>
            <person name="Boore J.L."/>
            <person name="Busam D."/>
            <person name="Dumas B."/>
            <person name="Ferriera S."/>
            <person name="Fuerstenberg S.I."/>
            <person name="Gachon C.M."/>
            <person name="Gaulin E."/>
            <person name="Govers F."/>
            <person name="Grenville-Briggs L."/>
            <person name="Horner N."/>
            <person name="Hostetler J."/>
            <person name="Jiang R.H."/>
            <person name="Johnson J."/>
            <person name="Krajaejun T."/>
            <person name="Lin H."/>
            <person name="Meijer H.J."/>
            <person name="Moore B."/>
            <person name="Morris P."/>
            <person name="Phuntmart V."/>
            <person name="Puiu D."/>
            <person name="Shetty J."/>
            <person name="Stajich J.E."/>
            <person name="Tripathy S."/>
            <person name="Wawra S."/>
            <person name="van West P."/>
            <person name="Whitty B.R."/>
            <person name="Coutinho P.M."/>
            <person name="Henrissat B."/>
            <person name="Martin F."/>
            <person name="Thomas P.D."/>
            <person name="Tyler B.M."/>
            <person name="De Vries R.P."/>
            <person name="Kamoun S."/>
            <person name="Yandell M."/>
            <person name="Tisserat N."/>
            <person name="Buell C.R."/>
        </authorList>
    </citation>
    <scope>NUCLEOTIDE SEQUENCE</scope>
    <source>
        <strain evidence="2">DAOM:BR144</strain>
    </source>
</reference>
<dbReference type="EMBL" id="GL376560">
    <property type="status" value="NOT_ANNOTATED_CDS"/>
    <property type="molecule type" value="Genomic_DNA"/>
</dbReference>
<dbReference type="AlphaFoldDB" id="K3WPY2"/>
<keyword evidence="2" id="KW-1185">Reference proteome</keyword>
<proteinExistence type="predicted"/>
<dbReference type="InterPro" id="IPR011009">
    <property type="entry name" value="Kinase-like_dom_sf"/>
</dbReference>
<dbReference type="Proteomes" id="UP000019132">
    <property type="component" value="Unassembled WGS sequence"/>
</dbReference>
<evidence type="ECO:0000313" key="1">
    <source>
        <dbReference type="EnsemblProtists" id="PYU1_T007024"/>
    </source>
</evidence>
<evidence type="ECO:0000313" key="2">
    <source>
        <dbReference type="Proteomes" id="UP000019132"/>
    </source>
</evidence>
<name>K3WPY2_GLOUD</name>
<sequence>MCWDSTYIRRALGQYPIYTRKKRLPHGRTYLQSVRHLSVEPNKLDVILTPLGFEHRPLKADDGRYWDRCMLTALRHWHGMKLCHGDVQWRNMIYVPKTDAESCYWVLTDIDESYPPQTKEIDWDHQREGEILDFSTTCTNWGSCWIRSFASCQRTSRP</sequence>
<reference evidence="1" key="3">
    <citation type="submission" date="2015-02" db="UniProtKB">
        <authorList>
            <consortium name="EnsemblProtists"/>
        </authorList>
    </citation>
    <scope>IDENTIFICATION</scope>
    <source>
        <strain evidence="1">DAOM BR144</strain>
    </source>
</reference>
<dbReference type="SUPFAM" id="SSF56112">
    <property type="entry name" value="Protein kinase-like (PK-like)"/>
    <property type="match status" value="1"/>
</dbReference>
<evidence type="ECO:0008006" key="3">
    <source>
        <dbReference type="Google" id="ProtNLM"/>
    </source>
</evidence>
<reference evidence="2" key="2">
    <citation type="submission" date="2010-04" db="EMBL/GenBank/DDBJ databases">
        <authorList>
            <person name="Buell R."/>
            <person name="Hamilton J."/>
            <person name="Hostetler J."/>
        </authorList>
    </citation>
    <scope>NUCLEOTIDE SEQUENCE [LARGE SCALE GENOMIC DNA]</scope>
    <source>
        <strain evidence="2">DAOM:BR144</strain>
    </source>
</reference>
<dbReference type="InParanoid" id="K3WPY2"/>
<dbReference type="EnsemblProtists" id="PYU1_T007024">
    <property type="protein sequence ID" value="PYU1_T007024"/>
    <property type="gene ID" value="PYU1_G007009"/>
</dbReference>